<dbReference type="SUPFAM" id="SSF56112">
    <property type="entry name" value="Protein kinase-like (PK-like)"/>
    <property type="match status" value="1"/>
</dbReference>
<accession>A0A9Q1CQZ4</accession>
<evidence type="ECO:0000256" key="2">
    <source>
        <dbReference type="ARBA" id="ARBA00022692"/>
    </source>
</evidence>
<organism evidence="11 12">
    <name type="scientific">Holothuria leucospilota</name>
    <name type="common">Black long sea cucumber</name>
    <name type="synonym">Mertensiothuria leucospilota</name>
    <dbReference type="NCBI Taxonomy" id="206669"/>
    <lineage>
        <taxon>Eukaryota</taxon>
        <taxon>Metazoa</taxon>
        <taxon>Echinodermata</taxon>
        <taxon>Eleutherozoa</taxon>
        <taxon>Echinozoa</taxon>
        <taxon>Holothuroidea</taxon>
        <taxon>Aspidochirotacea</taxon>
        <taxon>Aspidochirotida</taxon>
        <taxon>Holothuriidae</taxon>
        <taxon>Holothuria</taxon>
    </lineage>
</organism>
<dbReference type="GO" id="GO:0005886">
    <property type="term" value="C:plasma membrane"/>
    <property type="evidence" value="ECO:0007669"/>
    <property type="project" value="TreeGrafter"/>
</dbReference>
<evidence type="ECO:0000259" key="9">
    <source>
        <dbReference type="PROSITE" id="PS50011"/>
    </source>
</evidence>
<keyword evidence="6" id="KW-0325">Glycoprotein</keyword>
<comment type="caution">
    <text evidence="11">The sequence shown here is derived from an EMBL/GenBank/DDBJ whole genome shotgun (WGS) entry which is preliminary data.</text>
</comment>
<dbReference type="SMART" id="SM00409">
    <property type="entry name" value="IG"/>
    <property type="match status" value="1"/>
</dbReference>
<keyword evidence="4 8" id="KW-0472">Membrane</keyword>
<gene>
    <name evidence="11" type="ORF">HOLleu_01964</name>
</gene>
<evidence type="ECO:0000256" key="6">
    <source>
        <dbReference type="ARBA" id="ARBA00023180"/>
    </source>
</evidence>
<dbReference type="Pfam" id="PF08205">
    <property type="entry name" value="C2-set_2"/>
    <property type="match status" value="1"/>
</dbReference>
<evidence type="ECO:0000256" key="5">
    <source>
        <dbReference type="ARBA" id="ARBA00023157"/>
    </source>
</evidence>
<feature type="transmembrane region" description="Helical" evidence="8">
    <location>
        <begin position="12"/>
        <end position="30"/>
    </location>
</feature>
<dbReference type="EMBL" id="JAIZAY010000001">
    <property type="protein sequence ID" value="KAJ8049283.1"/>
    <property type="molecule type" value="Genomic_DNA"/>
</dbReference>
<dbReference type="OrthoDB" id="6419989at2759"/>
<dbReference type="PANTHER" id="PTHR24416:SF600">
    <property type="entry name" value="PDGF- AND VEGF-RECEPTOR RELATED, ISOFORM J"/>
    <property type="match status" value="1"/>
</dbReference>
<keyword evidence="5" id="KW-1015">Disulfide bond</keyword>
<keyword evidence="11" id="KW-0418">Kinase</keyword>
<feature type="domain" description="Protein kinase" evidence="9">
    <location>
        <begin position="150"/>
        <end position="485"/>
    </location>
</feature>
<dbReference type="InterPro" id="IPR011009">
    <property type="entry name" value="Kinase-like_dom_sf"/>
</dbReference>
<dbReference type="Pfam" id="PF07714">
    <property type="entry name" value="PK_Tyr_Ser-Thr"/>
    <property type="match status" value="1"/>
</dbReference>
<dbReference type="Gene3D" id="1.10.510.10">
    <property type="entry name" value="Transferase(Phosphotransferase) domain 1"/>
    <property type="match status" value="2"/>
</dbReference>
<dbReference type="InterPro" id="IPR036179">
    <property type="entry name" value="Ig-like_dom_sf"/>
</dbReference>
<dbReference type="InterPro" id="IPR013783">
    <property type="entry name" value="Ig-like_fold"/>
</dbReference>
<keyword evidence="2 8" id="KW-0812">Transmembrane</keyword>
<evidence type="ECO:0000313" key="12">
    <source>
        <dbReference type="Proteomes" id="UP001152320"/>
    </source>
</evidence>
<evidence type="ECO:0000259" key="10">
    <source>
        <dbReference type="PROSITE" id="PS50835"/>
    </source>
</evidence>
<proteinExistence type="predicted"/>
<dbReference type="PROSITE" id="PS50835">
    <property type="entry name" value="IG_LIKE"/>
    <property type="match status" value="1"/>
</dbReference>
<reference evidence="11" key="1">
    <citation type="submission" date="2021-10" db="EMBL/GenBank/DDBJ databases">
        <title>Tropical sea cucumber genome reveals ecological adaptation and Cuvierian tubules defense mechanism.</title>
        <authorList>
            <person name="Chen T."/>
        </authorList>
    </citation>
    <scope>NUCLEOTIDE SEQUENCE</scope>
    <source>
        <strain evidence="11">Nanhai2018</strain>
        <tissue evidence="11">Muscle</tissue>
    </source>
</reference>
<comment type="subcellular location">
    <subcellularLocation>
        <location evidence="1">Membrane</location>
        <topology evidence="1">Single-pass membrane protein</topology>
    </subcellularLocation>
</comment>
<evidence type="ECO:0000256" key="8">
    <source>
        <dbReference type="SAM" id="Phobius"/>
    </source>
</evidence>
<dbReference type="GO" id="GO:0007169">
    <property type="term" value="P:cell surface receptor protein tyrosine kinase signaling pathway"/>
    <property type="evidence" value="ECO:0007669"/>
    <property type="project" value="TreeGrafter"/>
</dbReference>
<dbReference type="PANTHER" id="PTHR24416">
    <property type="entry name" value="TYROSINE-PROTEIN KINASE RECEPTOR"/>
    <property type="match status" value="1"/>
</dbReference>
<sequence length="526" mass="60369">MAVTLRRLSSKASLLTYFVTFFYMFLSYVFCDNDNKDRNHYFHTVSLGEKVLLDCNYTSEKERLWLYNNNINLFRIMLPIFEPFGNSVKLLGNYSLSITNLSLENEGLYQCVQESEILVNHFLSVEVLPEEVNVSITYMSDKTIIPMNRVVEVTCLAKGSKPAVNLTWLLNNDEVDSAAKQAHHISVNEDNNKTFDTVTILTFQPQSSPLKITCVVHGFGRETRYHIEYEADYATDPFEGTFNRGENTSMEDDIVLSGKLPGGGIMEYWKAKTSSHSTGSMIILRKGLSANATSDDRSLFRDMAIRLMAIPKHRNIVETIKITTKVPYYIYQEYINNGSLKDFLSKNLKPRVLYDNDTTVKSKEVAKTLANFVMDIVDAMTFLSKEKSNPAVAWLAPETSSSLQYSEKSDVWSFATLLWEMYSFGDIPYEDMTSGEIGLDIRRSMYLNQPDFCPRNLYDIMLTSWKMVPEERPSFASIRKILNFTKVIKITIFCSLQEFMDENPKVYETSAYFVLTDDVQKDNIYD</sequence>
<evidence type="ECO:0000313" key="11">
    <source>
        <dbReference type="EMBL" id="KAJ8049283.1"/>
    </source>
</evidence>
<keyword evidence="7" id="KW-0393">Immunoglobulin domain</keyword>
<dbReference type="Gene3D" id="2.60.40.10">
    <property type="entry name" value="Immunoglobulins"/>
    <property type="match status" value="2"/>
</dbReference>
<evidence type="ECO:0000256" key="4">
    <source>
        <dbReference type="ARBA" id="ARBA00023136"/>
    </source>
</evidence>
<dbReference type="InterPro" id="IPR001245">
    <property type="entry name" value="Ser-Thr/Tyr_kinase_cat_dom"/>
</dbReference>
<dbReference type="Proteomes" id="UP001152320">
    <property type="component" value="Chromosome 1"/>
</dbReference>
<keyword evidence="3 8" id="KW-1133">Transmembrane helix</keyword>
<feature type="domain" description="Ig-like" evidence="10">
    <location>
        <begin position="129"/>
        <end position="216"/>
    </location>
</feature>
<dbReference type="InterPro" id="IPR050122">
    <property type="entry name" value="RTK"/>
</dbReference>
<dbReference type="GO" id="GO:0043235">
    <property type="term" value="C:receptor complex"/>
    <property type="evidence" value="ECO:0007669"/>
    <property type="project" value="TreeGrafter"/>
</dbReference>
<dbReference type="GO" id="GO:0004714">
    <property type="term" value="F:transmembrane receptor protein tyrosine kinase activity"/>
    <property type="evidence" value="ECO:0007669"/>
    <property type="project" value="TreeGrafter"/>
</dbReference>
<dbReference type="GO" id="GO:0005524">
    <property type="term" value="F:ATP binding"/>
    <property type="evidence" value="ECO:0007669"/>
    <property type="project" value="InterPro"/>
</dbReference>
<name>A0A9Q1CQZ4_HOLLE</name>
<dbReference type="PROSITE" id="PS50011">
    <property type="entry name" value="PROTEIN_KINASE_DOM"/>
    <property type="match status" value="1"/>
</dbReference>
<evidence type="ECO:0000256" key="7">
    <source>
        <dbReference type="ARBA" id="ARBA00023319"/>
    </source>
</evidence>
<dbReference type="InterPro" id="IPR003599">
    <property type="entry name" value="Ig_sub"/>
</dbReference>
<dbReference type="InterPro" id="IPR000719">
    <property type="entry name" value="Prot_kinase_dom"/>
</dbReference>
<dbReference type="SUPFAM" id="SSF48726">
    <property type="entry name" value="Immunoglobulin"/>
    <property type="match status" value="2"/>
</dbReference>
<dbReference type="InterPro" id="IPR013162">
    <property type="entry name" value="CD80_C2-set"/>
</dbReference>
<keyword evidence="12" id="KW-1185">Reference proteome</keyword>
<keyword evidence="11" id="KW-0808">Transferase</keyword>
<evidence type="ECO:0000256" key="3">
    <source>
        <dbReference type="ARBA" id="ARBA00022989"/>
    </source>
</evidence>
<evidence type="ECO:0000256" key="1">
    <source>
        <dbReference type="ARBA" id="ARBA00004167"/>
    </source>
</evidence>
<dbReference type="AlphaFoldDB" id="A0A9Q1CQZ4"/>
<protein>
    <submittedName>
        <fullName evidence="11">Proto-oncogene tyrosine-protein kinase LCK</fullName>
    </submittedName>
</protein>
<dbReference type="InterPro" id="IPR007110">
    <property type="entry name" value="Ig-like_dom"/>
</dbReference>